<reference evidence="3 4" key="1">
    <citation type="submission" date="2024-02" db="EMBL/GenBank/DDBJ databases">
        <authorList>
            <person name="Daric V."/>
            <person name="Darras S."/>
        </authorList>
    </citation>
    <scope>NUCLEOTIDE SEQUENCE [LARGE SCALE GENOMIC DNA]</scope>
</reference>
<feature type="domain" description="Fibrinogen C-terminal" evidence="2">
    <location>
        <begin position="86"/>
        <end position="328"/>
    </location>
</feature>
<dbReference type="Gene3D" id="3.90.215.10">
    <property type="entry name" value="Gamma Fibrinogen, chain A, domain 1"/>
    <property type="match status" value="1"/>
</dbReference>
<dbReference type="PROSITE" id="PS51406">
    <property type="entry name" value="FIBRINOGEN_C_2"/>
    <property type="match status" value="1"/>
</dbReference>
<dbReference type="InterPro" id="IPR014716">
    <property type="entry name" value="Fibrinogen_a/b/g_C_1"/>
</dbReference>
<protein>
    <recommendedName>
        <fullName evidence="2">Fibrinogen C-terminal domain-containing protein</fullName>
    </recommendedName>
</protein>
<dbReference type="SUPFAM" id="SSF56496">
    <property type="entry name" value="Fibrinogen C-terminal domain-like"/>
    <property type="match status" value="1"/>
</dbReference>
<dbReference type="Proteomes" id="UP001642483">
    <property type="component" value="Unassembled WGS sequence"/>
</dbReference>
<organism evidence="3 4">
    <name type="scientific">Clavelina lepadiformis</name>
    <name type="common">Light-bulb sea squirt</name>
    <name type="synonym">Ascidia lepadiformis</name>
    <dbReference type="NCBI Taxonomy" id="159417"/>
    <lineage>
        <taxon>Eukaryota</taxon>
        <taxon>Metazoa</taxon>
        <taxon>Chordata</taxon>
        <taxon>Tunicata</taxon>
        <taxon>Ascidiacea</taxon>
        <taxon>Aplousobranchia</taxon>
        <taxon>Clavelinidae</taxon>
        <taxon>Clavelina</taxon>
    </lineage>
</organism>
<sequence length="329" mass="39308">MFSQKRNWLQNNFLCCCLLLFTLQWWHCQAVTDQVSSLLQRVKNLSKSLEKQSSTNLNLHNLQSCKFKQQSYKTFIDFAENVEQFNSFIDYHKECTSIYASGSTSSGIYPIWFNRGFQFTYVYCDMELVSTKKGWTTIQRRMNGKINFNKGWDDYVRGFGNPNGEYWVGLENIYLLWMQTRIIHKFIGGLFLNVKEPDFAVDLEDWDGIKQFVQFPTFFYSPKSFQYRLNVEDFPRLDILNYWTPVTHSRFSTPDVDNDENKHVNCARDYKSGWWFEDFYCGQSNLNGPYPKYRQPMTWGNIYWGNWRKVNKNETALRFVSMNFYHSKP</sequence>
<dbReference type="InterPro" id="IPR036056">
    <property type="entry name" value="Fibrinogen-like_C"/>
</dbReference>
<proteinExistence type="predicted"/>
<dbReference type="SMART" id="SM00186">
    <property type="entry name" value="FBG"/>
    <property type="match status" value="1"/>
</dbReference>
<accession>A0ABP0FH62</accession>
<evidence type="ECO:0000256" key="1">
    <source>
        <dbReference type="SAM" id="SignalP"/>
    </source>
</evidence>
<keyword evidence="1" id="KW-0732">Signal</keyword>
<name>A0ABP0FH62_CLALP</name>
<dbReference type="Pfam" id="PF00147">
    <property type="entry name" value="Fibrinogen_C"/>
    <property type="match status" value="1"/>
</dbReference>
<keyword evidence="4" id="KW-1185">Reference proteome</keyword>
<dbReference type="InterPro" id="IPR002181">
    <property type="entry name" value="Fibrinogen_a/b/g_C_dom"/>
</dbReference>
<dbReference type="InterPro" id="IPR050373">
    <property type="entry name" value="Fibrinogen_C-term_domain"/>
</dbReference>
<comment type="caution">
    <text evidence="3">The sequence shown here is derived from an EMBL/GenBank/DDBJ whole genome shotgun (WGS) entry which is preliminary data.</text>
</comment>
<gene>
    <name evidence="3" type="ORF">CVLEPA_LOCUS9284</name>
</gene>
<evidence type="ECO:0000259" key="2">
    <source>
        <dbReference type="PROSITE" id="PS51406"/>
    </source>
</evidence>
<evidence type="ECO:0000313" key="3">
    <source>
        <dbReference type="EMBL" id="CAK8679019.1"/>
    </source>
</evidence>
<dbReference type="EMBL" id="CAWYQH010000057">
    <property type="protein sequence ID" value="CAK8679019.1"/>
    <property type="molecule type" value="Genomic_DNA"/>
</dbReference>
<dbReference type="PANTHER" id="PTHR19143:SF459">
    <property type="entry name" value="FIBRINOGEN C-TERMINAL DOMAIN-CONTAINING PROTEIN"/>
    <property type="match status" value="1"/>
</dbReference>
<dbReference type="Gene3D" id="4.10.530.10">
    <property type="entry name" value="Gamma-fibrinogen Carboxyl Terminal Fragment, domain 2"/>
    <property type="match status" value="1"/>
</dbReference>
<feature type="signal peptide" evidence="1">
    <location>
        <begin position="1"/>
        <end position="30"/>
    </location>
</feature>
<dbReference type="PANTHER" id="PTHR19143">
    <property type="entry name" value="FIBRINOGEN/TENASCIN/ANGIOPOEITIN"/>
    <property type="match status" value="1"/>
</dbReference>
<evidence type="ECO:0000313" key="4">
    <source>
        <dbReference type="Proteomes" id="UP001642483"/>
    </source>
</evidence>
<feature type="chain" id="PRO_5046105383" description="Fibrinogen C-terminal domain-containing protein" evidence="1">
    <location>
        <begin position="31"/>
        <end position="329"/>
    </location>
</feature>